<sequence length="100" mass="11398">MLLLELLELLLDEALLELLEPLELEPPPPPQAARPAVRAIAMQVAARARRRRGPSMVIGSSQTFVLEGSDERRSFPTYVRRDKVRGVWRDKIADWPSIRL</sequence>
<comment type="caution">
    <text evidence="1">The sequence shown here is derived from an EMBL/GenBank/DDBJ whole genome shotgun (WGS) entry which is preliminary data.</text>
</comment>
<reference evidence="1 2" key="1">
    <citation type="submission" date="2020-11" db="EMBL/GenBank/DDBJ databases">
        <title>genome sequence of strain KACC 18849.</title>
        <authorList>
            <person name="Gao J."/>
            <person name="Zhang X."/>
        </authorList>
    </citation>
    <scope>NUCLEOTIDE SEQUENCE [LARGE SCALE GENOMIC DNA]</scope>
    <source>
        <strain evidence="1 2">KACC 18849</strain>
    </source>
</reference>
<proteinExistence type="predicted"/>
<evidence type="ECO:0000313" key="2">
    <source>
        <dbReference type="Proteomes" id="UP000639859"/>
    </source>
</evidence>
<evidence type="ECO:0000313" key="1">
    <source>
        <dbReference type="EMBL" id="MBI1685343.1"/>
    </source>
</evidence>
<accession>A0ABS0T0F4</accession>
<organism evidence="1 2">
    <name type="scientific">Caulobacter hibisci</name>
    <dbReference type="NCBI Taxonomy" id="2035993"/>
    <lineage>
        <taxon>Bacteria</taxon>
        <taxon>Pseudomonadati</taxon>
        <taxon>Pseudomonadota</taxon>
        <taxon>Alphaproteobacteria</taxon>
        <taxon>Caulobacterales</taxon>
        <taxon>Caulobacteraceae</taxon>
        <taxon>Caulobacter</taxon>
    </lineage>
</organism>
<keyword evidence="2" id="KW-1185">Reference proteome</keyword>
<evidence type="ECO:0008006" key="3">
    <source>
        <dbReference type="Google" id="ProtNLM"/>
    </source>
</evidence>
<dbReference type="EMBL" id="JADWOX010000012">
    <property type="protein sequence ID" value="MBI1685343.1"/>
    <property type="molecule type" value="Genomic_DNA"/>
</dbReference>
<dbReference type="Proteomes" id="UP000639859">
    <property type="component" value="Unassembled WGS sequence"/>
</dbReference>
<gene>
    <name evidence="1" type="ORF">I4Q42_16860</name>
</gene>
<protein>
    <recommendedName>
        <fullName evidence="3">Secreted protein</fullName>
    </recommendedName>
</protein>
<name>A0ABS0T0F4_9CAUL</name>